<proteinExistence type="predicted"/>
<dbReference type="PANTHER" id="PTHR12227">
    <property type="entry name" value="GLYCERATE KINASE"/>
    <property type="match status" value="1"/>
</dbReference>
<evidence type="ECO:0008006" key="5">
    <source>
        <dbReference type="Google" id="ProtNLM"/>
    </source>
</evidence>
<feature type="domain" description="MOFRL" evidence="1">
    <location>
        <begin position="312"/>
        <end position="414"/>
    </location>
</feature>
<comment type="caution">
    <text evidence="3">The sequence shown here is derived from an EMBL/GenBank/DDBJ whole genome shotgun (WGS) entry which is preliminary data.</text>
</comment>
<dbReference type="AlphaFoldDB" id="A0A1F6YBK7"/>
<dbReference type="Pfam" id="PF05161">
    <property type="entry name" value="MOFRL"/>
    <property type="match status" value="1"/>
</dbReference>
<dbReference type="STRING" id="1801797.A3G06_01195"/>
<dbReference type="InterPro" id="IPR007835">
    <property type="entry name" value="MOFRL"/>
</dbReference>
<dbReference type="GO" id="GO:0005737">
    <property type="term" value="C:cytoplasm"/>
    <property type="evidence" value="ECO:0007669"/>
    <property type="project" value="TreeGrafter"/>
</dbReference>
<dbReference type="PANTHER" id="PTHR12227:SF0">
    <property type="entry name" value="GLYCERATE KINASE"/>
    <property type="match status" value="1"/>
</dbReference>
<dbReference type="Gene3D" id="3.40.1480.10">
    <property type="entry name" value="MOFRL domain"/>
    <property type="match status" value="1"/>
</dbReference>
<dbReference type="SUPFAM" id="SSF82544">
    <property type="entry name" value="GckA/TtuD-like"/>
    <property type="match status" value="1"/>
</dbReference>
<evidence type="ECO:0000313" key="4">
    <source>
        <dbReference type="Proteomes" id="UP000176192"/>
    </source>
</evidence>
<dbReference type="InterPro" id="IPR039760">
    <property type="entry name" value="MOFRL_protein"/>
</dbReference>
<gene>
    <name evidence="3" type="ORF">A3G06_01195</name>
</gene>
<feature type="domain" description="MOFRL-associated" evidence="2">
    <location>
        <begin position="22"/>
        <end position="241"/>
    </location>
</feature>
<dbReference type="GO" id="GO:0008887">
    <property type="term" value="F:glycerate kinase activity"/>
    <property type="evidence" value="ECO:0007669"/>
    <property type="project" value="InterPro"/>
</dbReference>
<dbReference type="EMBL" id="MFVV01000015">
    <property type="protein sequence ID" value="OGJ03736.1"/>
    <property type="molecule type" value="Genomic_DNA"/>
</dbReference>
<dbReference type="Proteomes" id="UP000176192">
    <property type="component" value="Unassembled WGS sequence"/>
</dbReference>
<sequence>MKNNWIKNFNALALSPNRRTILEIINTGLGAIDTEKVMRDSILLEGDVLKIKNQSFDLTQFKKIKVVGCGKAAPRAAFALEDILGDKISEGAVIGLEKVATKIIRSFVGTHPKPSEENREAGKRIYEMAEDANEDDLVIVIVSGGGSSLLCYPESEYKQGAVLYENFLKSGQTIVEINTVRKHLSALKGGGLAKVAYPATVVGLIFSDIPGDKFADVASGPTYKDITAIEDAKKIILENNLGEYELLETPKEDKYFEKVENFVLVSGTTALTAMAASARELGLEADVISEPLYDEVVPALEKIFARKKNGRAVLVSGEPRLKVRAGAGEGGRNLHMSLEALKMITGDSVFASFASDGLDNSDAAGGIADLLTLQKMKDKKISPEDYLNRFDSYHAFLKSGDLILTGPTGANVSDLMILLANK</sequence>
<protein>
    <recommendedName>
        <fullName evidence="5">Glycerate kinase</fullName>
    </recommendedName>
</protein>
<organism evidence="3 4">
    <name type="scientific">Candidatus Nomurabacteria bacterium RIFCSPLOWO2_12_FULL_46_14</name>
    <dbReference type="NCBI Taxonomy" id="1801797"/>
    <lineage>
        <taxon>Bacteria</taxon>
        <taxon>Candidatus Nomuraibacteriota</taxon>
    </lineage>
</organism>
<dbReference type="Pfam" id="PF13660">
    <property type="entry name" value="DUF4147"/>
    <property type="match status" value="1"/>
</dbReference>
<dbReference type="InterPro" id="IPR025286">
    <property type="entry name" value="MOFRL_assoc_dom"/>
</dbReference>
<evidence type="ECO:0000259" key="1">
    <source>
        <dbReference type="Pfam" id="PF05161"/>
    </source>
</evidence>
<dbReference type="InterPro" id="IPR038614">
    <property type="entry name" value="GK_N_sf"/>
</dbReference>
<evidence type="ECO:0000259" key="2">
    <source>
        <dbReference type="Pfam" id="PF13660"/>
    </source>
</evidence>
<reference evidence="3 4" key="1">
    <citation type="journal article" date="2016" name="Nat. Commun.">
        <title>Thousands of microbial genomes shed light on interconnected biogeochemical processes in an aquifer system.</title>
        <authorList>
            <person name="Anantharaman K."/>
            <person name="Brown C.T."/>
            <person name="Hug L.A."/>
            <person name="Sharon I."/>
            <person name="Castelle C.J."/>
            <person name="Probst A.J."/>
            <person name="Thomas B.C."/>
            <person name="Singh A."/>
            <person name="Wilkins M.J."/>
            <person name="Karaoz U."/>
            <person name="Brodie E.L."/>
            <person name="Williams K.H."/>
            <person name="Hubbard S.S."/>
            <person name="Banfield J.F."/>
        </authorList>
    </citation>
    <scope>NUCLEOTIDE SEQUENCE [LARGE SCALE GENOMIC DNA]</scope>
</reference>
<dbReference type="Gene3D" id="3.40.50.10180">
    <property type="entry name" value="Glycerate kinase, MOFRL-like N-terminal domain"/>
    <property type="match status" value="1"/>
</dbReference>
<name>A0A1F6YBK7_9BACT</name>
<accession>A0A1F6YBK7</accession>
<evidence type="ECO:0000313" key="3">
    <source>
        <dbReference type="EMBL" id="OGJ03736.1"/>
    </source>
</evidence>
<dbReference type="InterPro" id="IPR037035">
    <property type="entry name" value="GK-like_C_sf"/>
</dbReference>